<keyword evidence="10 18" id="KW-0472">Membrane</keyword>
<dbReference type="FunFam" id="3.30.70.1230:FF:000004">
    <property type="entry name" value="Guanylate cyclase"/>
    <property type="match status" value="1"/>
</dbReference>
<evidence type="ECO:0000256" key="13">
    <source>
        <dbReference type="ARBA" id="ARBA00023239"/>
    </source>
</evidence>
<dbReference type="SUPFAM" id="SSF55073">
    <property type="entry name" value="Nucleotide cyclase"/>
    <property type="match status" value="1"/>
</dbReference>
<evidence type="ECO:0000256" key="7">
    <source>
        <dbReference type="ARBA" id="ARBA00022741"/>
    </source>
</evidence>
<dbReference type="Gene3D" id="1.10.510.10">
    <property type="entry name" value="Transferase(Phosphotransferase) domain 1"/>
    <property type="match status" value="1"/>
</dbReference>
<dbReference type="InterPro" id="IPR001054">
    <property type="entry name" value="A/G_cyclase"/>
</dbReference>
<evidence type="ECO:0000256" key="8">
    <source>
        <dbReference type="ARBA" id="ARBA00022989"/>
    </source>
</evidence>
<evidence type="ECO:0000313" key="22">
    <source>
        <dbReference type="Proteomes" id="UP000095284"/>
    </source>
</evidence>
<evidence type="ECO:0000313" key="23">
    <source>
        <dbReference type="WBParaSite" id="BXY_1001400.1"/>
    </source>
</evidence>
<evidence type="ECO:0000256" key="11">
    <source>
        <dbReference type="ARBA" id="ARBA00023170"/>
    </source>
</evidence>
<keyword evidence="9" id="KW-0342">GTP-binding</keyword>
<keyword evidence="13 15" id="KW-0456">Lyase</keyword>
<evidence type="ECO:0000256" key="17">
    <source>
        <dbReference type="SAM" id="MobiDB-lite"/>
    </source>
</evidence>
<accession>A0A1I7SAG7</accession>
<dbReference type="Gene3D" id="3.40.50.2300">
    <property type="match status" value="5"/>
</dbReference>
<dbReference type="InterPro" id="IPR001245">
    <property type="entry name" value="Ser-Thr/Tyr_kinase_cat_dom"/>
</dbReference>
<feature type="chain" id="PRO_5009305738" description="Guanylate cyclase" evidence="19">
    <location>
        <begin position="20"/>
        <end position="2125"/>
    </location>
</feature>
<feature type="domain" description="Protein kinase" evidence="20">
    <location>
        <begin position="1568"/>
        <end position="1863"/>
    </location>
</feature>
<dbReference type="Pfam" id="PF00211">
    <property type="entry name" value="Guanylate_cyc"/>
    <property type="match status" value="1"/>
</dbReference>
<evidence type="ECO:0000259" key="21">
    <source>
        <dbReference type="PROSITE" id="PS50125"/>
    </source>
</evidence>
<keyword evidence="12" id="KW-0325">Glycoprotein</keyword>
<name>A0A1I7SAG7_BURXY</name>
<dbReference type="InterPro" id="IPR011009">
    <property type="entry name" value="Kinase-like_dom_sf"/>
</dbReference>
<dbReference type="EC" id="4.6.1.2" evidence="3 16"/>
<dbReference type="SMART" id="SM00044">
    <property type="entry name" value="CYCc"/>
    <property type="match status" value="1"/>
</dbReference>
<evidence type="ECO:0000256" key="14">
    <source>
        <dbReference type="ARBA" id="ARBA00023293"/>
    </source>
</evidence>
<keyword evidence="6 19" id="KW-0732">Signal</keyword>
<dbReference type="GO" id="GO:0035556">
    <property type="term" value="P:intracellular signal transduction"/>
    <property type="evidence" value="ECO:0007669"/>
    <property type="project" value="InterPro"/>
</dbReference>
<dbReference type="InterPro" id="IPR000719">
    <property type="entry name" value="Prot_kinase_dom"/>
</dbReference>
<evidence type="ECO:0000256" key="1">
    <source>
        <dbReference type="ARBA" id="ARBA00001436"/>
    </source>
</evidence>
<evidence type="ECO:0000256" key="4">
    <source>
        <dbReference type="ARBA" id="ARBA00022475"/>
    </source>
</evidence>
<dbReference type="PROSITE" id="PS50125">
    <property type="entry name" value="GUANYLATE_CYCLASE_2"/>
    <property type="match status" value="1"/>
</dbReference>
<evidence type="ECO:0000256" key="19">
    <source>
        <dbReference type="SAM" id="SignalP"/>
    </source>
</evidence>
<comment type="subcellular location">
    <subcellularLocation>
        <location evidence="2">Cell membrane</location>
        <topology evidence="2">Single-pass type I membrane protein</topology>
    </subcellularLocation>
</comment>
<dbReference type="PANTHER" id="PTHR11920:SF494">
    <property type="entry name" value="ATRIAL NATRIURETIC PEPTIDE RECEPTOR 2"/>
    <property type="match status" value="1"/>
</dbReference>
<dbReference type="InterPro" id="IPR018297">
    <property type="entry name" value="A/G_cyclase_CS"/>
</dbReference>
<dbReference type="PROSITE" id="PS00452">
    <property type="entry name" value="GUANYLATE_CYCLASE_1"/>
    <property type="match status" value="1"/>
</dbReference>
<feature type="compositionally biased region" description="Polar residues" evidence="17">
    <location>
        <begin position="1509"/>
        <end position="1522"/>
    </location>
</feature>
<dbReference type="Gene3D" id="3.30.70.1230">
    <property type="entry name" value="Nucleotide cyclase"/>
    <property type="match status" value="1"/>
</dbReference>
<dbReference type="SUPFAM" id="SSF56112">
    <property type="entry name" value="Protein kinase-like (PK-like)"/>
    <property type="match status" value="1"/>
</dbReference>
<dbReference type="InterPro" id="IPR001170">
    <property type="entry name" value="ANPR/GUC"/>
</dbReference>
<evidence type="ECO:0000259" key="20">
    <source>
        <dbReference type="PROSITE" id="PS50011"/>
    </source>
</evidence>
<evidence type="ECO:0000256" key="15">
    <source>
        <dbReference type="RuleBase" id="RU000405"/>
    </source>
</evidence>
<keyword evidence="4" id="KW-1003">Cell membrane</keyword>
<evidence type="ECO:0000256" key="10">
    <source>
        <dbReference type="ARBA" id="ARBA00023136"/>
    </source>
</evidence>
<keyword evidence="7" id="KW-0547">Nucleotide-binding</keyword>
<sequence>MRPLALTLILTSLFAPLHGDTYLAAPIFPLYSALFLPPSNISQEDDHREYLATMESIRPILDVAMIDAYRYYLQGWAPGPEEWLYIKEAPIKGCDDQKEAAWATLAAYQWTNGSGLDLAFGPACDYVLASVGRILGFFKVPMFTNAGFSEYFNQKSDFPVTRVGPLQDHIVRLFGQLANQLEWKRPHFLYEKSFWESEFLEGGFCKILGNGMYAYTVERRWNLTIKAQLLENAENEGGSREHFKQVLMENIGNNFGDVWLSDGFLCVNPLRLMRLCLLLILMTFTNSLASSVEVSTPYSTTHRRIRHLDPHHEDHEHRRGHHLRPPKKIEVSPRRPIYLLFPLPVVKNKALNPFGITIDLARPVVDIAVEEVYRRQLVQPGSLHIHFEDSRLSDAHGPNVAINHLVNNELDCIIGYGFVYALAPVARMSPYWHDADSDGIPVITSTGLTSNLDNRNEYALMTRISSPYKVVRNCVLKLFHQMDWRNSFYLFHESRHNNNDISIPYGECYLLMTSIHVELSKLFQNDHNYFMFNENRLGRDEIVEKLKYASMTSSGKPEGNMREVTKRAAVPAVANQPRGSTAKKRRLPLSIEHHPTTPQETGRGRPSPHPLSHIQWSRRRRHPHLSLRFMSISEVGHLVRPFLIVLLLVLLLASPVHPQSYIRSLVKANHIFPFDVLVVLPARESDNDKFGLTIEKARPVIEIAVEVVVKRGILPPHWVRLSYEDSKFWEDPTLAERHAATAVIRAHCAGHLDAVIGFADEYSLATVAKISAGFNKGIPIITTTGLNSALGAKKSFPFLTRMQGSYQQMADSIYQLIAYHDGIQNSTSLNYKNFVFMYHDKRRAVNRGRIVNGDTNEETPSSHCYFTVYAIKMFFMENSAYFKQSWKTQAAHVAFDEGIPHSKTDITEWLKLAANASNVLSVLGVSPLLSDANLTVATRLPRRRYSQPRFPIDIVVGLPENEGNRLRNPFRLTIAKSQPVFDVAEEDIYTKRRLLPKESLRITYEDTKLSDAIGPQKLVDRYCSRTVDAVMGLAYVFSLAPVARMSQYWEQGVPVFTTSAMVDELGDRQAFPLLTRLMGTYRTLARMVLRIVEEFQWRQFHFFFNDQAVHGSSQGRSECFFSLNAIKNVFNNEPHIKWTVEMFSEQTADRDRFRILLQKASTLTNMIILCASPDTVREIMLSAHDLGMATSGEYVFINIDVSTGSHAEKPWIRTNETNSPENEKAKEAYKALKTISLRRSDLDEYKNFETRVKERAEKKYNYSAKTGKEYEMNNFISAFYDAVLLYAIALNETLAEGLDPRNGRNITSKMWNRTFDGITGKVSIDQNGDRYSDYSLLDLDPKQNKFVEVAYYSGASNELKQMTDFHWVGGQPPKDSPICGWDKSKCPKGLSFHQILLLVALAVIFVLLILFGLLYRRYRLEAELAAMSWKIRWEELDGDEMRKEKKRKQQRSRKADVYSPVEQTEALLRSNSRSSIGSDKRSSSSGATRKISAIIDRKFSVFTRKKSSPLENNRAIENNHTGFPQIDEERNISSPSNSNSTKKKTSTEEDFDVNTKKSVSLRNRKFSFGAFSMKSGGSVETIQMQNNAQIFTKTAQYKGQMVAVKMLRINVPKIEFDRKTLLEFKTIKDLQHEHITRFFGACIDPPNTCIVTEYCPKGSLEDILENEKIKLDTMMKYSLLHDLVKGMYFLHNSDIKSHGKLKTSNCVVDSRFVLKVTDFGLTKFRALEEVTPEERETHAFARKQIWTAPELVREGNHPENGTQKGDVYSFALILHEMVFRKGAFYRGEDEFPEPQEILERVKRKPLCEDDWYRPVTTEDMMEEEGAINDDKRKLVDLMINCWSENPHDRPEFSVIRKIVHTLNKENETSNLVDNLLKRMEQYATNLEGLVEERTQEYLAEKKKVEELLHQLLPPSVADQLMSGRSVQPETYDCVTIYFSDIVGFTSLSSASTAMQVVTLLNDLYLAFDGVVDNFKVYKVETIGDAYMVVSGLPERREDHASQIGQMSLALLHKVKTFTIKHRPGEQLKLRIGMHSGSVAAGVVGSKMPRYCLFGDTVNTSSRMESNGLPLRIHVSSRTKEILSQDPDFRLDLRGEVEMKGKGKQTTYWLKGYKDVNIPDFGPEYR</sequence>
<feature type="domain" description="Guanylate cyclase" evidence="21">
    <location>
        <begin position="1935"/>
        <end position="2064"/>
    </location>
</feature>
<feature type="region of interest" description="Disordered" evidence="17">
    <location>
        <begin position="1440"/>
        <end position="1460"/>
    </location>
</feature>
<dbReference type="CDD" id="cd07302">
    <property type="entry name" value="CHD"/>
    <property type="match status" value="1"/>
</dbReference>
<evidence type="ECO:0000256" key="5">
    <source>
        <dbReference type="ARBA" id="ARBA00022692"/>
    </source>
</evidence>
<evidence type="ECO:0000256" key="2">
    <source>
        <dbReference type="ARBA" id="ARBA00004251"/>
    </source>
</evidence>
<feature type="region of interest" description="Disordered" evidence="17">
    <location>
        <begin position="1469"/>
        <end position="1488"/>
    </location>
</feature>
<dbReference type="GO" id="GO:0007168">
    <property type="term" value="P:receptor guanylyl cyclase signaling pathway"/>
    <property type="evidence" value="ECO:0007669"/>
    <property type="project" value="TreeGrafter"/>
</dbReference>
<dbReference type="GO" id="GO:0005886">
    <property type="term" value="C:plasma membrane"/>
    <property type="evidence" value="ECO:0007669"/>
    <property type="project" value="UniProtKB-SubCell"/>
</dbReference>
<dbReference type="Pfam" id="PF01094">
    <property type="entry name" value="ANF_receptor"/>
    <property type="match status" value="3"/>
</dbReference>
<organism evidence="22 23">
    <name type="scientific">Bursaphelenchus xylophilus</name>
    <name type="common">Pinewood nematode worm</name>
    <name type="synonym">Aphelenchoides xylophilus</name>
    <dbReference type="NCBI Taxonomy" id="6326"/>
    <lineage>
        <taxon>Eukaryota</taxon>
        <taxon>Metazoa</taxon>
        <taxon>Ecdysozoa</taxon>
        <taxon>Nematoda</taxon>
        <taxon>Chromadorea</taxon>
        <taxon>Rhabditida</taxon>
        <taxon>Tylenchina</taxon>
        <taxon>Tylenchomorpha</taxon>
        <taxon>Aphelenchoidea</taxon>
        <taxon>Aphelenchoididae</taxon>
        <taxon>Bursaphelenchus</taxon>
    </lineage>
</organism>
<feature type="transmembrane region" description="Helical" evidence="18">
    <location>
        <begin position="1395"/>
        <end position="1415"/>
    </location>
</feature>
<keyword evidence="5 18" id="KW-0812">Transmembrane</keyword>
<feature type="region of interest" description="Disordered" evidence="17">
    <location>
        <begin position="572"/>
        <end position="613"/>
    </location>
</feature>
<keyword evidence="11" id="KW-0675">Receptor</keyword>
<evidence type="ECO:0000256" key="12">
    <source>
        <dbReference type="ARBA" id="ARBA00023180"/>
    </source>
</evidence>
<dbReference type="GO" id="GO:0004383">
    <property type="term" value="F:guanylate cyclase activity"/>
    <property type="evidence" value="ECO:0007669"/>
    <property type="project" value="UniProtKB-EC"/>
</dbReference>
<dbReference type="InterPro" id="IPR029787">
    <property type="entry name" value="Nucleotide_cyclase"/>
</dbReference>
<dbReference type="InterPro" id="IPR001828">
    <property type="entry name" value="ANF_lig-bd_rcpt"/>
</dbReference>
<reference evidence="23" key="1">
    <citation type="submission" date="2016-11" db="UniProtKB">
        <authorList>
            <consortium name="WormBaseParasite"/>
        </authorList>
    </citation>
    <scope>IDENTIFICATION</scope>
</reference>
<protein>
    <recommendedName>
        <fullName evidence="3 16">Guanylate cyclase</fullName>
        <ecNumber evidence="3 16">4.6.1.2</ecNumber>
    </recommendedName>
</protein>
<evidence type="ECO:0000256" key="16">
    <source>
        <dbReference type="RuleBase" id="RU003431"/>
    </source>
</evidence>
<dbReference type="GO" id="GO:0005524">
    <property type="term" value="F:ATP binding"/>
    <property type="evidence" value="ECO:0007669"/>
    <property type="project" value="InterPro"/>
</dbReference>
<feature type="signal peptide" evidence="19">
    <location>
        <begin position="1"/>
        <end position="19"/>
    </location>
</feature>
<evidence type="ECO:0000256" key="3">
    <source>
        <dbReference type="ARBA" id="ARBA00012202"/>
    </source>
</evidence>
<dbReference type="PROSITE" id="PS50011">
    <property type="entry name" value="PROTEIN_KINASE_DOM"/>
    <property type="match status" value="1"/>
</dbReference>
<dbReference type="GO" id="GO:0001653">
    <property type="term" value="F:peptide receptor activity"/>
    <property type="evidence" value="ECO:0007669"/>
    <property type="project" value="TreeGrafter"/>
</dbReference>
<dbReference type="InterPro" id="IPR028082">
    <property type="entry name" value="Peripla_BP_I"/>
</dbReference>
<keyword evidence="8 18" id="KW-1133">Transmembrane helix</keyword>
<evidence type="ECO:0000256" key="6">
    <source>
        <dbReference type="ARBA" id="ARBA00022729"/>
    </source>
</evidence>
<evidence type="ECO:0000256" key="9">
    <source>
        <dbReference type="ARBA" id="ARBA00023134"/>
    </source>
</evidence>
<dbReference type="GO" id="GO:0004672">
    <property type="term" value="F:protein kinase activity"/>
    <property type="evidence" value="ECO:0007669"/>
    <property type="project" value="InterPro"/>
</dbReference>
<dbReference type="GO" id="GO:0005525">
    <property type="term" value="F:GTP binding"/>
    <property type="evidence" value="ECO:0007669"/>
    <property type="project" value="UniProtKB-KW"/>
</dbReference>
<dbReference type="GO" id="GO:0004016">
    <property type="term" value="F:adenylate cyclase activity"/>
    <property type="evidence" value="ECO:0007669"/>
    <property type="project" value="TreeGrafter"/>
</dbReference>
<comment type="similarity">
    <text evidence="15">Belongs to the adenylyl cyclase class-4/guanylyl cyclase family.</text>
</comment>
<dbReference type="FunFam" id="3.40.50.2300:FF:000721">
    <property type="entry name" value="Guanylate cyclase"/>
    <property type="match status" value="1"/>
</dbReference>
<dbReference type="eggNOG" id="KOG1023">
    <property type="taxonomic scope" value="Eukaryota"/>
</dbReference>
<comment type="catalytic activity">
    <reaction evidence="1 16">
        <text>GTP = 3',5'-cyclic GMP + diphosphate</text>
        <dbReference type="Rhea" id="RHEA:13665"/>
        <dbReference type="ChEBI" id="CHEBI:33019"/>
        <dbReference type="ChEBI" id="CHEBI:37565"/>
        <dbReference type="ChEBI" id="CHEBI:57746"/>
        <dbReference type="EC" id="4.6.1.2"/>
    </reaction>
</comment>
<dbReference type="WBParaSite" id="BXY_1001400.1">
    <property type="protein sequence ID" value="BXY_1001400.1"/>
    <property type="gene ID" value="BXY_1001400"/>
</dbReference>
<evidence type="ECO:0000256" key="18">
    <source>
        <dbReference type="SAM" id="Phobius"/>
    </source>
</evidence>
<dbReference type="Pfam" id="PF07714">
    <property type="entry name" value="PK_Tyr_Ser-Thr"/>
    <property type="match status" value="1"/>
</dbReference>
<proteinExistence type="inferred from homology"/>
<dbReference type="Proteomes" id="UP000095284">
    <property type="component" value="Unplaced"/>
</dbReference>
<dbReference type="FunFam" id="1.10.510.10:FF:000420">
    <property type="entry name" value="Guanylate cyclase"/>
    <property type="match status" value="1"/>
</dbReference>
<dbReference type="InterPro" id="IPR050401">
    <property type="entry name" value="Cyclic_nucleotide_synthase"/>
</dbReference>
<dbReference type="PRINTS" id="PR00255">
    <property type="entry name" value="NATPEPTIDER"/>
</dbReference>
<keyword evidence="14 16" id="KW-0141">cGMP biosynthesis</keyword>
<feature type="region of interest" description="Disordered" evidence="17">
    <location>
        <begin position="1508"/>
        <end position="1550"/>
    </location>
</feature>
<dbReference type="PANTHER" id="PTHR11920">
    <property type="entry name" value="GUANYLYL CYCLASE"/>
    <property type="match status" value="1"/>
</dbReference>
<dbReference type="CDD" id="cd14042">
    <property type="entry name" value="PK_GC-A_B"/>
    <property type="match status" value="1"/>
</dbReference>
<dbReference type="CDD" id="cd06373">
    <property type="entry name" value="PBP1_NPR-like"/>
    <property type="match status" value="1"/>
</dbReference>
<dbReference type="SUPFAM" id="SSF53822">
    <property type="entry name" value="Periplasmic binding protein-like I"/>
    <property type="match status" value="4"/>
</dbReference>